<name>A0A3S5B868_9PLAT</name>
<proteinExistence type="predicted"/>
<evidence type="ECO:0000256" key="1">
    <source>
        <dbReference type="SAM" id="SignalP"/>
    </source>
</evidence>
<dbReference type="AlphaFoldDB" id="A0A3S5B868"/>
<dbReference type="EMBL" id="CAAALY010252810">
    <property type="protein sequence ID" value="VEL36646.1"/>
    <property type="molecule type" value="Genomic_DNA"/>
</dbReference>
<organism evidence="2 3">
    <name type="scientific">Protopolystoma xenopodis</name>
    <dbReference type="NCBI Taxonomy" id="117903"/>
    <lineage>
        <taxon>Eukaryota</taxon>
        <taxon>Metazoa</taxon>
        <taxon>Spiralia</taxon>
        <taxon>Lophotrochozoa</taxon>
        <taxon>Platyhelminthes</taxon>
        <taxon>Monogenea</taxon>
        <taxon>Polyopisthocotylea</taxon>
        <taxon>Polystomatidea</taxon>
        <taxon>Polystomatidae</taxon>
        <taxon>Protopolystoma</taxon>
    </lineage>
</organism>
<keyword evidence="1" id="KW-0732">Signal</keyword>
<evidence type="ECO:0000313" key="3">
    <source>
        <dbReference type="Proteomes" id="UP000784294"/>
    </source>
</evidence>
<accession>A0A3S5B868</accession>
<reference evidence="2" key="1">
    <citation type="submission" date="2018-11" db="EMBL/GenBank/DDBJ databases">
        <authorList>
            <consortium name="Pathogen Informatics"/>
        </authorList>
    </citation>
    <scope>NUCLEOTIDE SEQUENCE</scope>
</reference>
<dbReference type="Proteomes" id="UP000784294">
    <property type="component" value="Unassembled WGS sequence"/>
</dbReference>
<protein>
    <submittedName>
        <fullName evidence="2">Uncharacterized protein</fullName>
    </submittedName>
</protein>
<keyword evidence="3" id="KW-1185">Reference proteome</keyword>
<gene>
    <name evidence="2" type="ORF">PXEA_LOCUS30086</name>
</gene>
<feature type="signal peptide" evidence="1">
    <location>
        <begin position="1"/>
        <end position="19"/>
    </location>
</feature>
<comment type="caution">
    <text evidence="2">The sequence shown here is derived from an EMBL/GenBank/DDBJ whole genome shotgun (WGS) entry which is preliminary data.</text>
</comment>
<evidence type="ECO:0000313" key="2">
    <source>
        <dbReference type="EMBL" id="VEL36646.1"/>
    </source>
</evidence>
<feature type="chain" id="PRO_5018592777" evidence="1">
    <location>
        <begin position="20"/>
        <end position="67"/>
    </location>
</feature>
<sequence length="67" mass="6815">MPTKAKLSMLLLDLKLILDLKPELVLQLGPSRCGGSQVQSQPGLDAGPAHAGLVSGSGAPLRLEGAV</sequence>